<sequence>MRVLFVCSRNRLRSPTAEAVFRDRPGIEVASVGLKPDAEEVATPEDIAWADLIFVMEASHKRELTRRFQRYLRDKRVVVLAIRDDYDYLQPELVDLLQRVVPPHLP</sequence>
<dbReference type="PIRSF" id="PIRSF029416">
    <property type="entry name" value="UCP029416_PTP"/>
    <property type="match status" value="1"/>
</dbReference>
<dbReference type="EMBL" id="SZZH01000002">
    <property type="protein sequence ID" value="TKV59290.1"/>
    <property type="molecule type" value="Genomic_DNA"/>
</dbReference>
<evidence type="ECO:0000313" key="3">
    <source>
        <dbReference type="Proteomes" id="UP000306985"/>
    </source>
</evidence>
<keyword evidence="3" id="KW-1185">Reference proteome</keyword>
<reference evidence="2 3" key="1">
    <citation type="submission" date="2019-05" db="EMBL/GenBank/DDBJ databases">
        <title>Nakamurella sp. N5BH11, whole genome shotgun sequence.</title>
        <authorList>
            <person name="Tuo L."/>
        </authorList>
    </citation>
    <scope>NUCLEOTIDE SEQUENCE [LARGE SCALE GENOMIC DNA]</scope>
    <source>
        <strain evidence="2 3">N5BH11</strain>
    </source>
</reference>
<gene>
    <name evidence="2" type="ORF">FDO65_11160</name>
</gene>
<dbReference type="InterPro" id="IPR016919">
    <property type="entry name" value="UCP029416_PTP"/>
</dbReference>
<dbReference type="Gene3D" id="3.40.50.2300">
    <property type="match status" value="2"/>
</dbReference>
<comment type="caution">
    <text evidence="2">The sequence shown here is derived from an EMBL/GenBank/DDBJ whole genome shotgun (WGS) entry which is preliminary data.</text>
</comment>
<dbReference type="Proteomes" id="UP000306985">
    <property type="component" value="Unassembled WGS sequence"/>
</dbReference>
<dbReference type="SMART" id="SM00226">
    <property type="entry name" value="LMWPc"/>
    <property type="match status" value="1"/>
</dbReference>
<evidence type="ECO:0000313" key="2">
    <source>
        <dbReference type="EMBL" id="TKV59290.1"/>
    </source>
</evidence>
<accession>A0A4U6QGF1</accession>
<proteinExistence type="predicted"/>
<dbReference type="AlphaFoldDB" id="A0A4U6QGF1"/>
<evidence type="ECO:0000259" key="1">
    <source>
        <dbReference type="SMART" id="SM00226"/>
    </source>
</evidence>
<dbReference type="RefSeq" id="WP_137449911.1">
    <property type="nucleotide sequence ID" value="NZ_SZZH01000002.1"/>
</dbReference>
<protein>
    <submittedName>
        <fullName evidence="2">Phosphotyrosine protein phosphatase</fullName>
    </submittedName>
</protein>
<organism evidence="2 3">
    <name type="scientific">Nakamurella flava</name>
    <dbReference type="NCBI Taxonomy" id="2576308"/>
    <lineage>
        <taxon>Bacteria</taxon>
        <taxon>Bacillati</taxon>
        <taxon>Actinomycetota</taxon>
        <taxon>Actinomycetes</taxon>
        <taxon>Nakamurellales</taxon>
        <taxon>Nakamurellaceae</taxon>
        <taxon>Nakamurella</taxon>
    </lineage>
</organism>
<dbReference type="InterPro" id="IPR023485">
    <property type="entry name" value="Ptyr_pPase"/>
</dbReference>
<dbReference type="InterPro" id="IPR036196">
    <property type="entry name" value="Ptyr_pPase_sf"/>
</dbReference>
<dbReference type="OrthoDB" id="9784339at2"/>
<feature type="domain" description="Phosphotyrosine protein phosphatase I" evidence="1">
    <location>
        <begin position="1"/>
        <end position="96"/>
    </location>
</feature>
<name>A0A4U6QGF1_9ACTN</name>
<dbReference type="SUPFAM" id="SSF52788">
    <property type="entry name" value="Phosphotyrosine protein phosphatases I"/>
    <property type="match status" value="1"/>
</dbReference>